<feature type="non-terminal residue" evidence="2">
    <location>
        <position position="1"/>
    </location>
</feature>
<comment type="caution">
    <text evidence="2">The sequence shown here is derived from an EMBL/GenBank/DDBJ whole genome shotgun (WGS) entry which is preliminary data.</text>
</comment>
<proteinExistence type="predicted"/>
<dbReference type="EMBL" id="AZMM01013931">
    <property type="protein sequence ID" value="ETJ31582.1"/>
    <property type="molecule type" value="Genomic_DNA"/>
</dbReference>
<protein>
    <submittedName>
        <fullName evidence="2">Uncharacterized protein</fullName>
    </submittedName>
</protein>
<reference evidence="2" key="1">
    <citation type="submission" date="2013-12" db="EMBL/GenBank/DDBJ databases">
        <title>A Varibaculum cambriense genome reconstructed from a premature infant gut community with otherwise low bacterial novelty that shifts toward anaerobic metabolism during the third week of life.</title>
        <authorList>
            <person name="Brown C.T."/>
            <person name="Sharon I."/>
            <person name="Thomas B.C."/>
            <person name="Castelle C.J."/>
            <person name="Morowitz M.J."/>
            <person name="Banfield J.F."/>
        </authorList>
    </citation>
    <scope>NUCLEOTIDE SEQUENCE</scope>
</reference>
<keyword evidence="1" id="KW-0472">Membrane</keyword>
<name>W1XMV3_9ZZZZ</name>
<gene>
    <name evidence="2" type="ORF">Q604_UNBC13931G0001</name>
</gene>
<evidence type="ECO:0000313" key="2">
    <source>
        <dbReference type="EMBL" id="ETJ31582.1"/>
    </source>
</evidence>
<keyword evidence="1" id="KW-1133">Transmembrane helix</keyword>
<dbReference type="AlphaFoldDB" id="W1XMV3"/>
<sequence>QPDKSSIATTDVAIYFIIFSRVRNTLLIKINEDMSGIFSYNEPASRNEFRNEIWGINIPRYWLILFLFIYQHTNNILIYFLQMLWIAFLRC</sequence>
<evidence type="ECO:0000256" key="1">
    <source>
        <dbReference type="SAM" id="Phobius"/>
    </source>
</evidence>
<keyword evidence="1" id="KW-0812">Transmembrane</keyword>
<organism evidence="2">
    <name type="scientific">human gut metagenome</name>
    <dbReference type="NCBI Taxonomy" id="408170"/>
    <lineage>
        <taxon>unclassified sequences</taxon>
        <taxon>metagenomes</taxon>
        <taxon>organismal metagenomes</taxon>
    </lineage>
</organism>
<accession>W1XMV3</accession>
<feature type="transmembrane region" description="Helical" evidence="1">
    <location>
        <begin position="61"/>
        <end position="88"/>
    </location>
</feature>